<dbReference type="AlphaFoldDB" id="A0A0S8GHU3"/>
<sequence length="118" mass="13474">MPWIDDTRCNGCGTCVEECPVGVIKLHEEKAEIYMDGCIRCALCHDICPQEAVRHDSDKVGERIQTNVEKTRSNMAACATYLGNAEEEQKCLQRMIKHFMREKNIAEKTIVELQKLKT</sequence>
<accession>A0A0S8GHU3</accession>
<feature type="domain" description="4Fe-4S ferredoxin-type" evidence="6">
    <location>
        <begin position="30"/>
        <end position="58"/>
    </location>
</feature>
<evidence type="ECO:0000313" key="8">
    <source>
        <dbReference type="Proteomes" id="UP000051096"/>
    </source>
</evidence>
<keyword evidence="5" id="KW-0175">Coiled coil</keyword>
<dbReference type="InterPro" id="IPR017900">
    <property type="entry name" value="4Fe4S_Fe_S_CS"/>
</dbReference>
<name>A0A0S8GHU3_UNCW3</name>
<organism evidence="7 8">
    <name type="scientific">candidate division WOR_3 bacterium SM23_60</name>
    <dbReference type="NCBI Taxonomy" id="1703780"/>
    <lineage>
        <taxon>Bacteria</taxon>
        <taxon>Bacteria division WOR-3</taxon>
    </lineage>
</organism>
<dbReference type="InterPro" id="IPR017896">
    <property type="entry name" value="4Fe4S_Fe-S-bd"/>
</dbReference>
<keyword evidence="4" id="KW-0411">Iron-sulfur</keyword>
<dbReference type="PROSITE" id="PS51379">
    <property type="entry name" value="4FE4S_FER_2"/>
    <property type="match status" value="2"/>
</dbReference>
<dbReference type="Proteomes" id="UP000051096">
    <property type="component" value="Unassembled WGS sequence"/>
</dbReference>
<keyword evidence="2" id="KW-0479">Metal-binding</keyword>
<protein>
    <recommendedName>
        <fullName evidence="6">4Fe-4S ferredoxin-type domain-containing protein</fullName>
    </recommendedName>
</protein>
<feature type="domain" description="4Fe-4S ferredoxin-type" evidence="6">
    <location>
        <begin position="1"/>
        <end position="29"/>
    </location>
</feature>
<dbReference type="PANTHER" id="PTHR43687">
    <property type="entry name" value="ADENYLYLSULFATE REDUCTASE, BETA SUBUNIT"/>
    <property type="match status" value="1"/>
</dbReference>
<dbReference type="InterPro" id="IPR050572">
    <property type="entry name" value="Fe-S_Ferredoxin"/>
</dbReference>
<evidence type="ECO:0000256" key="3">
    <source>
        <dbReference type="ARBA" id="ARBA00023004"/>
    </source>
</evidence>
<dbReference type="PROSITE" id="PS00198">
    <property type="entry name" value="4FE4S_FER_1"/>
    <property type="match status" value="2"/>
</dbReference>
<evidence type="ECO:0000313" key="7">
    <source>
        <dbReference type="EMBL" id="KPK72630.1"/>
    </source>
</evidence>
<gene>
    <name evidence="7" type="ORF">AMJ87_04150</name>
</gene>
<dbReference type="EMBL" id="LJUO01000026">
    <property type="protein sequence ID" value="KPK72630.1"/>
    <property type="molecule type" value="Genomic_DNA"/>
</dbReference>
<dbReference type="PANTHER" id="PTHR43687:SF1">
    <property type="entry name" value="FERREDOXIN III"/>
    <property type="match status" value="1"/>
</dbReference>
<evidence type="ECO:0000256" key="4">
    <source>
        <dbReference type="ARBA" id="ARBA00023014"/>
    </source>
</evidence>
<dbReference type="Pfam" id="PF13237">
    <property type="entry name" value="Fer4_10"/>
    <property type="match status" value="1"/>
</dbReference>
<dbReference type="Gene3D" id="3.30.70.20">
    <property type="match status" value="2"/>
</dbReference>
<comment type="caution">
    <text evidence="7">The sequence shown here is derived from an EMBL/GenBank/DDBJ whole genome shotgun (WGS) entry which is preliminary data.</text>
</comment>
<proteinExistence type="predicted"/>
<evidence type="ECO:0000256" key="1">
    <source>
        <dbReference type="ARBA" id="ARBA00022485"/>
    </source>
</evidence>
<evidence type="ECO:0000256" key="2">
    <source>
        <dbReference type="ARBA" id="ARBA00022723"/>
    </source>
</evidence>
<reference evidence="7 8" key="1">
    <citation type="journal article" date="2015" name="Microbiome">
        <title>Genomic resolution of linkages in carbon, nitrogen, and sulfur cycling among widespread estuary sediment bacteria.</title>
        <authorList>
            <person name="Baker B.J."/>
            <person name="Lazar C.S."/>
            <person name="Teske A.P."/>
            <person name="Dick G.J."/>
        </authorList>
    </citation>
    <scope>NUCLEOTIDE SEQUENCE [LARGE SCALE GENOMIC DNA]</scope>
    <source>
        <strain evidence="7">SM23_60</strain>
    </source>
</reference>
<dbReference type="SUPFAM" id="SSF54862">
    <property type="entry name" value="4Fe-4S ferredoxins"/>
    <property type="match status" value="1"/>
</dbReference>
<evidence type="ECO:0000256" key="5">
    <source>
        <dbReference type="SAM" id="Coils"/>
    </source>
</evidence>
<dbReference type="GO" id="GO:0051539">
    <property type="term" value="F:4 iron, 4 sulfur cluster binding"/>
    <property type="evidence" value="ECO:0007669"/>
    <property type="project" value="UniProtKB-KW"/>
</dbReference>
<dbReference type="GO" id="GO:0046872">
    <property type="term" value="F:metal ion binding"/>
    <property type="evidence" value="ECO:0007669"/>
    <property type="project" value="UniProtKB-KW"/>
</dbReference>
<keyword evidence="3" id="KW-0408">Iron</keyword>
<feature type="coiled-coil region" evidence="5">
    <location>
        <begin position="82"/>
        <end position="116"/>
    </location>
</feature>
<keyword evidence="1" id="KW-0004">4Fe-4S</keyword>
<evidence type="ECO:0000259" key="6">
    <source>
        <dbReference type="PROSITE" id="PS51379"/>
    </source>
</evidence>